<dbReference type="EMBL" id="CAJNOH010002974">
    <property type="protein sequence ID" value="CAF1318513.1"/>
    <property type="molecule type" value="Genomic_DNA"/>
</dbReference>
<feature type="compositionally biased region" description="Low complexity" evidence="3">
    <location>
        <begin position="551"/>
        <end position="568"/>
    </location>
</feature>
<dbReference type="InterPro" id="IPR029044">
    <property type="entry name" value="Nucleotide-diphossugar_trans"/>
</dbReference>
<dbReference type="GO" id="GO:0000026">
    <property type="term" value="F:alpha-1,2-mannosyltransferase activity"/>
    <property type="evidence" value="ECO:0007669"/>
    <property type="project" value="TreeGrafter"/>
</dbReference>
<sequence length="864" mass="100194">MTRIQRNHTKRCHFLYIFSWFITGCSLITTTFVFKRTQSSICLSRNSDNEIINRQDEWKYQNSITDEWYHWKISYKEENNHAEWYVNWLNVAPTSYLGVIVYLTTINEIDSLKTSLTQLSRLLSNNPRPVVIFHEGDFSSDDIQKSLAKILGDRTPLGFEHIQFSNNSNRPQSVHRGWPPKYFDMCRFFTLMLPNHPLLTLFTYYWRLDAHSYIFGPKPIEDPFEIMQKRHIQYAFIMANEEGEHYATGLWSLFHEFLNDHCLKPSKGFRQTQTNWFGGYSFAIVFTNFAIANVSLFRDHSLIRTWLHRVDLNGGIYRYRWGDAPIHTLVLTQLLSQDHIVRLRYFGYMHRREYICASGIEEDLCKAQRQFWNERAIVYICPYTKINNNDAILKDNIGPIVVLADDVLNKNGFIISLTITISSCSDNCKSIINFPMTSNTVPIYRQGRKFYVSTEEYERIRSEERKQRRTAILKSQQLPVSKSYQTSIRSPSTFSYNPIQRNNSNLYDYKYGVAKTHQLPVNSLLNTDNQRELNRLSRSTLKHYDGQDDLSSITSTTSKTKPSTTIRSYSSDKVLDNRRTPLLSKTDNTIKRSLSDESTQIQSLVQQQKPKQQSHISSHRTISRTVSNYGMSPRTTFSITPTDQTYTQTNTSTLTSYLARIKHPSLNRSSKSLQLSNPATGTLFETSMQGFDNVYTILGSSNRLSGTISSSLPTSSITNNSKNEYYYRDTTNGSFSDENSSTLSMIFQQQNTDKNNINRQSEYVDETNDNHSQQRDSWTRSTIRSPSSDGITEKKRVRFADTEGFTLEVISDKNQLRSTKTNRLLTKRESMQNSSDSRDQKQPFHNAFYQVTTKLGRSKLATDV</sequence>
<dbReference type="GO" id="GO:0006487">
    <property type="term" value="P:protein N-linked glycosylation"/>
    <property type="evidence" value="ECO:0007669"/>
    <property type="project" value="TreeGrafter"/>
</dbReference>
<dbReference type="Pfam" id="PF01793">
    <property type="entry name" value="Glyco_transf_15"/>
    <property type="match status" value="1"/>
</dbReference>
<evidence type="ECO:0000313" key="6">
    <source>
        <dbReference type="EMBL" id="CAF1584274.1"/>
    </source>
</evidence>
<dbReference type="SUPFAM" id="SSF53448">
    <property type="entry name" value="Nucleotide-diphospho-sugar transferases"/>
    <property type="match status" value="1"/>
</dbReference>
<evidence type="ECO:0000256" key="3">
    <source>
        <dbReference type="SAM" id="MobiDB-lite"/>
    </source>
</evidence>
<gene>
    <name evidence="6" type="ORF">JXQ802_LOCUS46560</name>
    <name evidence="5" type="ORF">PYM288_LOCUS30789</name>
</gene>
<dbReference type="PROSITE" id="PS51257">
    <property type="entry name" value="PROKAR_LIPOPROTEIN"/>
    <property type="match status" value="1"/>
</dbReference>
<feature type="region of interest" description="Disordered" evidence="3">
    <location>
        <begin position="765"/>
        <end position="791"/>
    </location>
</feature>
<keyword evidence="4" id="KW-0812">Transmembrane</keyword>
<protein>
    <submittedName>
        <fullName evidence="6">Uncharacterized protein</fullName>
    </submittedName>
</protein>
<feature type="compositionally biased region" description="Polar residues" evidence="3">
    <location>
        <begin position="779"/>
        <end position="790"/>
    </location>
</feature>
<evidence type="ECO:0000313" key="7">
    <source>
        <dbReference type="Proteomes" id="UP000663870"/>
    </source>
</evidence>
<dbReference type="PANTHER" id="PTHR31121">
    <property type="entry name" value="ALPHA-1,2 MANNOSYLTRANSFERASE KTR1"/>
    <property type="match status" value="1"/>
</dbReference>
<reference evidence="6" key="1">
    <citation type="submission" date="2021-02" db="EMBL/GenBank/DDBJ databases">
        <authorList>
            <person name="Nowell W R."/>
        </authorList>
    </citation>
    <scope>NUCLEOTIDE SEQUENCE</scope>
</reference>
<dbReference type="GO" id="GO:0000032">
    <property type="term" value="P:cell wall mannoprotein biosynthetic process"/>
    <property type="evidence" value="ECO:0007669"/>
    <property type="project" value="TreeGrafter"/>
</dbReference>
<dbReference type="PANTHER" id="PTHR31121:SF6">
    <property type="entry name" value="ALPHA-1,2 MANNOSYLTRANSFERASE KTR1"/>
    <property type="match status" value="1"/>
</dbReference>
<keyword evidence="2" id="KW-0808">Transferase</keyword>
<keyword evidence="4" id="KW-1133">Transmembrane helix</keyword>
<feature type="compositionally biased region" description="Basic and acidic residues" evidence="3">
    <location>
        <begin position="768"/>
        <end position="778"/>
    </location>
</feature>
<feature type="compositionally biased region" description="Low complexity" evidence="3">
    <location>
        <begin position="600"/>
        <end position="616"/>
    </location>
</feature>
<dbReference type="Proteomes" id="UP000663854">
    <property type="component" value="Unassembled WGS sequence"/>
</dbReference>
<feature type="region of interest" description="Disordered" evidence="3">
    <location>
        <begin position="820"/>
        <end position="845"/>
    </location>
</feature>
<feature type="transmembrane region" description="Helical" evidence="4">
    <location>
        <begin position="12"/>
        <end position="34"/>
    </location>
</feature>
<dbReference type="InterPro" id="IPR002685">
    <property type="entry name" value="Glyco_trans_15"/>
</dbReference>
<accession>A0A815ZHR3</accession>
<dbReference type="EMBL" id="CAJNOL010004255">
    <property type="protein sequence ID" value="CAF1584274.1"/>
    <property type="molecule type" value="Genomic_DNA"/>
</dbReference>
<feature type="region of interest" description="Disordered" evidence="3">
    <location>
        <begin position="545"/>
        <end position="629"/>
    </location>
</feature>
<comment type="caution">
    <text evidence="6">The sequence shown here is derived from an EMBL/GenBank/DDBJ whole genome shotgun (WGS) entry which is preliminary data.</text>
</comment>
<keyword evidence="7" id="KW-1185">Reference proteome</keyword>
<name>A0A815ZHR3_9BILA</name>
<feature type="compositionally biased region" description="Basic and acidic residues" evidence="3">
    <location>
        <begin position="826"/>
        <end position="842"/>
    </location>
</feature>
<evidence type="ECO:0000313" key="5">
    <source>
        <dbReference type="EMBL" id="CAF1318513.1"/>
    </source>
</evidence>
<dbReference type="GO" id="GO:0016020">
    <property type="term" value="C:membrane"/>
    <property type="evidence" value="ECO:0007669"/>
    <property type="project" value="InterPro"/>
</dbReference>
<dbReference type="GO" id="GO:0005794">
    <property type="term" value="C:Golgi apparatus"/>
    <property type="evidence" value="ECO:0007669"/>
    <property type="project" value="TreeGrafter"/>
</dbReference>
<dbReference type="Proteomes" id="UP000663870">
    <property type="component" value="Unassembled WGS sequence"/>
</dbReference>
<dbReference type="Gene3D" id="3.90.550.10">
    <property type="entry name" value="Spore Coat Polysaccharide Biosynthesis Protein SpsA, Chain A"/>
    <property type="match status" value="1"/>
</dbReference>
<evidence type="ECO:0000256" key="1">
    <source>
        <dbReference type="ARBA" id="ARBA00007677"/>
    </source>
</evidence>
<proteinExistence type="inferred from homology"/>
<evidence type="ECO:0000256" key="2">
    <source>
        <dbReference type="ARBA" id="ARBA00022679"/>
    </source>
</evidence>
<organism evidence="6 7">
    <name type="scientific">Rotaria sordida</name>
    <dbReference type="NCBI Taxonomy" id="392033"/>
    <lineage>
        <taxon>Eukaryota</taxon>
        <taxon>Metazoa</taxon>
        <taxon>Spiralia</taxon>
        <taxon>Gnathifera</taxon>
        <taxon>Rotifera</taxon>
        <taxon>Eurotatoria</taxon>
        <taxon>Bdelloidea</taxon>
        <taxon>Philodinida</taxon>
        <taxon>Philodinidae</taxon>
        <taxon>Rotaria</taxon>
    </lineage>
</organism>
<evidence type="ECO:0000256" key="4">
    <source>
        <dbReference type="SAM" id="Phobius"/>
    </source>
</evidence>
<dbReference type="AlphaFoldDB" id="A0A815ZHR3"/>
<keyword evidence="4" id="KW-0472">Membrane</keyword>
<comment type="similarity">
    <text evidence="1">Belongs to the glycosyltransferase 15 family.</text>
</comment>